<evidence type="ECO:0000256" key="6">
    <source>
        <dbReference type="ARBA" id="ARBA00043993"/>
    </source>
</evidence>
<organism evidence="10 11">
    <name type="scientific">Xanthobacter tagetidis</name>
    <dbReference type="NCBI Taxonomy" id="60216"/>
    <lineage>
        <taxon>Bacteria</taxon>
        <taxon>Pseudomonadati</taxon>
        <taxon>Pseudomonadota</taxon>
        <taxon>Alphaproteobacteria</taxon>
        <taxon>Hyphomicrobiales</taxon>
        <taxon>Xanthobacteraceae</taxon>
        <taxon>Xanthobacter</taxon>
    </lineage>
</organism>
<dbReference type="OrthoDB" id="128040at2"/>
<dbReference type="Pfam" id="PF12805">
    <property type="entry name" value="FUSC-like"/>
    <property type="match status" value="1"/>
</dbReference>
<dbReference type="PANTHER" id="PTHR30509:SF9">
    <property type="entry name" value="MULTIDRUG RESISTANCE PROTEIN MDTO"/>
    <property type="match status" value="1"/>
</dbReference>
<sequence length="661" mass="68314">MTTVTREPAGAPAAPGADRPGAWLRELARLKPAPWEWGRALRAAACVCLPWALGLSLDAITTGLWISLGTLMAAAGEPAGSYDTRLRQVLGATLIGAFGFLAGYLGTLPWPAVVAAMTVIAFAAGLLSSLGAVASIGAMQALLVASIAIGVPAIGSFWQAALLFLAGAVFYATALAIEGFVTGARARRTTIAGLLISLAALAKARQDHLGHEPAAPATAAPEVEAARRAAVDRLSAFGTYVLDTRWRAGGRNRETDRLAAILRSADAAFAAILSAADGAALEQAAHRLDAAAEAMVHGEAIVLPQGGTAAPLGRAIARLCAALGDPESPADGLAPEAPRPASALMDRLMPGREVVRSAAALALCMGIAYAAHWFITAPHWFWIPLTVSLVMKPDLGSIFARAVLRSAGTVLGAAVGALALMFLPKGLALVAAMAVFAALVPWAMRRSYALQAVVLTPLVLVLVDLIVPGPRNLDYGIQRIADTVTGGLIVLVFGYFLWPRTHLRQLSHVFHEAKGAIAGYLVAIADGGPPARVSAGRRAAYRRLSGMRAHLQAALAEPPPACHEAVAWFPLIAAAERICDRITAFSATPVPLSPADAKALRALAARIAAHPDDGAAAAVPAAGSRDGALGALFDGVADELDHMARLRDAEQILLPPRLALA</sequence>
<feature type="transmembrane region" description="Helical" evidence="7">
    <location>
        <begin position="112"/>
        <end position="134"/>
    </location>
</feature>
<dbReference type="RefSeq" id="WP_121624861.1">
    <property type="nucleotide sequence ID" value="NZ_JACIIW010000003.1"/>
</dbReference>
<feature type="transmembrane region" description="Helical" evidence="7">
    <location>
        <begin position="450"/>
        <end position="468"/>
    </location>
</feature>
<feature type="transmembrane region" description="Helical" evidence="7">
    <location>
        <begin position="164"/>
        <end position="181"/>
    </location>
</feature>
<keyword evidence="11" id="KW-1185">Reference proteome</keyword>
<dbReference type="AlphaFoldDB" id="A0A3L7A385"/>
<dbReference type="Pfam" id="PF13515">
    <property type="entry name" value="FUSC_2"/>
    <property type="match status" value="1"/>
</dbReference>
<feature type="transmembrane region" description="Helical" evidence="7">
    <location>
        <begin position="89"/>
        <end position="106"/>
    </location>
</feature>
<evidence type="ECO:0000256" key="5">
    <source>
        <dbReference type="ARBA" id="ARBA00023136"/>
    </source>
</evidence>
<protein>
    <submittedName>
        <fullName evidence="10">FUSC family protein</fullName>
    </submittedName>
</protein>
<evidence type="ECO:0000256" key="2">
    <source>
        <dbReference type="ARBA" id="ARBA00022475"/>
    </source>
</evidence>
<dbReference type="InterPro" id="IPR049453">
    <property type="entry name" value="Memb_transporter_dom"/>
</dbReference>
<keyword evidence="3 7" id="KW-0812">Transmembrane</keyword>
<feature type="domain" description="Integral membrane protein YccS N-terminal" evidence="8">
    <location>
        <begin position="101"/>
        <end position="242"/>
    </location>
</feature>
<proteinExistence type="inferred from homology"/>
<dbReference type="GO" id="GO:0005886">
    <property type="term" value="C:plasma membrane"/>
    <property type="evidence" value="ECO:0007669"/>
    <property type="project" value="UniProtKB-SubCell"/>
</dbReference>
<dbReference type="EMBL" id="RCTF01000019">
    <property type="protein sequence ID" value="RLP74388.1"/>
    <property type="molecule type" value="Genomic_DNA"/>
</dbReference>
<reference evidence="10 11" key="1">
    <citation type="submission" date="2018-10" db="EMBL/GenBank/DDBJ databases">
        <title>Xanthobacter tagetidis genome sequencing and assembly.</title>
        <authorList>
            <person name="Maclea K.S."/>
            <person name="Goen A.E."/>
            <person name="Fatima S.A."/>
        </authorList>
    </citation>
    <scope>NUCLEOTIDE SEQUENCE [LARGE SCALE GENOMIC DNA]</scope>
    <source>
        <strain evidence="10 11">ATCC 700314</strain>
    </source>
</reference>
<evidence type="ECO:0000256" key="7">
    <source>
        <dbReference type="SAM" id="Phobius"/>
    </source>
</evidence>
<evidence type="ECO:0000259" key="8">
    <source>
        <dbReference type="Pfam" id="PF12805"/>
    </source>
</evidence>
<dbReference type="InterPro" id="IPR032692">
    <property type="entry name" value="YccS_N"/>
</dbReference>
<keyword evidence="4 7" id="KW-1133">Transmembrane helix</keyword>
<feature type="domain" description="Integral membrane bound transporter" evidence="9">
    <location>
        <begin position="367"/>
        <end position="493"/>
    </location>
</feature>
<accession>A0A3L7A385</accession>
<evidence type="ECO:0000256" key="4">
    <source>
        <dbReference type="ARBA" id="ARBA00022989"/>
    </source>
</evidence>
<dbReference type="Proteomes" id="UP000269692">
    <property type="component" value="Unassembled WGS sequence"/>
</dbReference>
<name>A0A3L7A385_9HYPH</name>
<evidence type="ECO:0000313" key="11">
    <source>
        <dbReference type="Proteomes" id="UP000269692"/>
    </source>
</evidence>
<keyword evidence="5 7" id="KW-0472">Membrane</keyword>
<evidence type="ECO:0000256" key="1">
    <source>
        <dbReference type="ARBA" id="ARBA00004651"/>
    </source>
</evidence>
<feature type="transmembrane region" description="Helical" evidence="7">
    <location>
        <begin position="354"/>
        <end position="375"/>
    </location>
</feature>
<evidence type="ECO:0000259" key="9">
    <source>
        <dbReference type="Pfam" id="PF13515"/>
    </source>
</evidence>
<comment type="caution">
    <text evidence="10">The sequence shown here is derived from an EMBL/GenBank/DDBJ whole genome shotgun (WGS) entry which is preliminary data.</text>
</comment>
<feature type="transmembrane region" description="Helical" evidence="7">
    <location>
        <begin position="480"/>
        <end position="498"/>
    </location>
</feature>
<evidence type="ECO:0000256" key="3">
    <source>
        <dbReference type="ARBA" id="ARBA00022692"/>
    </source>
</evidence>
<evidence type="ECO:0000313" key="10">
    <source>
        <dbReference type="EMBL" id="RLP74388.1"/>
    </source>
</evidence>
<comment type="similarity">
    <text evidence="6">Belongs to the YccS/YhfK family.</text>
</comment>
<feature type="transmembrane region" description="Helical" evidence="7">
    <location>
        <begin position="427"/>
        <end position="444"/>
    </location>
</feature>
<keyword evidence="2" id="KW-1003">Cell membrane</keyword>
<comment type="subcellular location">
    <subcellularLocation>
        <location evidence="1">Cell membrane</location>
        <topology evidence="1">Multi-pass membrane protein</topology>
    </subcellularLocation>
</comment>
<feature type="transmembrane region" description="Helical" evidence="7">
    <location>
        <begin position="141"/>
        <end position="158"/>
    </location>
</feature>
<gene>
    <name evidence="10" type="ORF">D9R14_18645</name>
</gene>
<dbReference type="PANTHER" id="PTHR30509">
    <property type="entry name" value="P-HYDROXYBENZOIC ACID EFFLUX PUMP SUBUNIT-RELATED"/>
    <property type="match status" value="1"/>
</dbReference>